<dbReference type="Gene3D" id="3.40.50.200">
    <property type="entry name" value="Peptidase S8/S53 domain"/>
    <property type="match status" value="1"/>
</dbReference>
<dbReference type="GO" id="GO:0004252">
    <property type="term" value="F:serine-type endopeptidase activity"/>
    <property type="evidence" value="ECO:0007669"/>
    <property type="project" value="InterPro"/>
</dbReference>
<accession>A0A0M1VX85</accession>
<evidence type="ECO:0000313" key="2">
    <source>
        <dbReference type="EMBL" id="EEO41286.1"/>
    </source>
</evidence>
<dbReference type="CDD" id="cd04847">
    <property type="entry name" value="Peptidases_S8_Subtilisin_like_2"/>
    <property type="match status" value="1"/>
</dbReference>
<dbReference type="EMBL" id="ACDE02000015">
    <property type="protein sequence ID" value="EEO41286.1"/>
    <property type="molecule type" value="Genomic_DNA"/>
</dbReference>
<reference evidence="2 3" key="1">
    <citation type="submission" date="2011-10" db="EMBL/GenBank/DDBJ databases">
        <title>The Genome Sequence of Fusobacterium sp. 4_1_13.</title>
        <authorList>
            <consortium name="The Broad Institute Genome Sequencing Platform"/>
            <person name="Earl A."/>
            <person name="Ward D."/>
            <person name="Feldgarden M."/>
            <person name="Gevers D."/>
            <person name="Strauss J."/>
            <person name="Ambrose C."/>
            <person name="Allen-Vercoe E."/>
            <person name="Young S.K."/>
            <person name="Zeng Q."/>
            <person name="Gargeya S."/>
            <person name="Fitzgerald M."/>
            <person name="Haas B."/>
            <person name="Abouelleil A."/>
            <person name="Alvarado L."/>
            <person name="Arachchi H.M."/>
            <person name="Berlin A."/>
            <person name="Brown A."/>
            <person name="Chapman S.B."/>
            <person name="Chen Z."/>
            <person name="Dunbar C."/>
            <person name="Freedman E."/>
            <person name="Gearin G."/>
            <person name="Goldberg J."/>
            <person name="Griggs A."/>
            <person name="Gujja S."/>
            <person name="Heiman D."/>
            <person name="Howarth C."/>
            <person name="Larson L."/>
            <person name="Lui A."/>
            <person name="MacDonald P.J."/>
            <person name="Montmayeur A."/>
            <person name="Murphy C."/>
            <person name="Neiman D."/>
            <person name="Pearson M."/>
            <person name="Priest M."/>
            <person name="Roberts A."/>
            <person name="Saif S."/>
            <person name="Shea T."/>
            <person name="Shenoy N."/>
            <person name="Sisk P."/>
            <person name="Stolte C."/>
            <person name="Sykes S."/>
            <person name="Wortman J."/>
            <person name="Nusbaum C."/>
            <person name="Birren B."/>
        </authorList>
    </citation>
    <scope>NUCLEOTIDE SEQUENCE [LARGE SCALE GENOMIC DNA]</scope>
    <source>
        <strain evidence="2 3">4_1_13</strain>
    </source>
</reference>
<dbReference type="GO" id="GO:0006508">
    <property type="term" value="P:proteolysis"/>
    <property type="evidence" value="ECO:0007669"/>
    <property type="project" value="InterPro"/>
</dbReference>
<dbReference type="HOGENOM" id="CLU_042642_0_0_0"/>
<comment type="caution">
    <text evidence="2">The sequence shown here is derived from an EMBL/GenBank/DDBJ whole genome shotgun (WGS) entry which is preliminary data.</text>
</comment>
<sequence>MRVRLAKEDINSNYKVSLSDISKEKDFIKILEDYNIQYKKTEYFKDFFMYKLLNINSKFIMILQEKASNYIKYIEPVSIYSLPIQIDDESGEVPVIFPEENKNYITLGVIDNGIAHIKYLDPWIKRVHTRFLKKDTSATHGTFVSGIALYGDKLENREIVKNEGFYLLDATVLSATTIEEDDLLKNIISAIKENYKKVKIWNLSLSVKLAIEEDTFSDFGVVLDHLQKTYGVLIFKSAGNGGNFMKKLPKGKLYHGSDSLLSIVVGAINDERYASNYSRVGLGPKGTIKPDLASYGGELLLGDNGQMIMKGVKSFSRNGNIASSSGTSFATARISSLATIIYQNICKDFKDFSDFNPILLKALIIHSAKNTDRNLSMEEIGYGIPATSTEILSYFKNENIKIFNGVMEKNKEIELEASFFEYKKDIKVKITLVYDTEFDYFQNEEYIKSDIKIKDISENGRNLTRKFEGILARNKKIELYSNNDIKKNYTLIVEKLN</sequence>
<dbReference type="eggNOG" id="COG1404">
    <property type="taxonomic scope" value="Bacteria"/>
</dbReference>
<dbReference type="InterPro" id="IPR036852">
    <property type="entry name" value="Peptidase_S8/S53_dom_sf"/>
</dbReference>
<dbReference type="Pfam" id="PF00082">
    <property type="entry name" value="Peptidase_S8"/>
    <property type="match status" value="1"/>
</dbReference>
<protein>
    <recommendedName>
        <fullName evidence="1">Peptidase S8/S53 domain-containing protein</fullName>
    </recommendedName>
</protein>
<evidence type="ECO:0000259" key="1">
    <source>
        <dbReference type="Pfam" id="PF00082"/>
    </source>
</evidence>
<dbReference type="InterPro" id="IPR034074">
    <property type="entry name" value="Y4bN_pept_dom"/>
</dbReference>
<organism evidence="2 3">
    <name type="scientific">Fusobacterium vincentii 4_1_13</name>
    <dbReference type="NCBI Taxonomy" id="469606"/>
    <lineage>
        <taxon>Bacteria</taxon>
        <taxon>Fusobacteriati</taxon>
        <taxon>Fusobacteriota</taxon>
        <taxon>Fusobacteriia</taxon>
        <taxon>Fusobacteriales</taxon>
        <taxon>Fusobacteriaceae</taxon>
        <taxon>Fusobacterium</taxon>
    </lineage>
</organism>
<dbReference type="RefSeq" id="WP_008803633.1">
    <property type="nucleotide sequence ID" value="NZ_KQ235736.1"/>
</dbReference>
<proteinExistence type="predicted"/>
<dbReference type="Proteomes" id="UP000004925">
    <property type="component" value="Unassembled WGS sequence"/>
</dbReference>
<dbReference type="InterPro" id="IPR000209">
    <property type="entry name" value="Peptidase_S8/S53_dom"/>
</dbReference>
<evidence type="ECO:0000313" key="3">
    <source>
        <dbReference type="Proteomes" id="UP000004925"/>
    </source>
</evidence>
<dbReference type="SUPFAM" id="SSF52743">
    <property type="entry name" value="Subtilisin-like"/>
    <property type="match status" value="1"/>
</dbReference>
<feature type="domain" description="Peptidase S8/S53" evidence="1">
    <location>
        <begin position="105"/>
        <end position="383"/>
    </location>
</feature>
<dbReference type="AlphaFoldDB" id="A0A0M1VX85"/>
<gene>
    <name evidence="2" type="ORF">FSCG_01999</name>
</gene>
<name>A0A0M1VX85_FUSVC</name>